<evidence type="ECO:0000313" key="1">
    <source>
        <dbReference type="EMBL" id="KAH6925304.1"/>
    </source>
</evidence>
<proteinExistence type="predicted"/>
<gene>
    <name evidence="1" type="ORF">HPB50_003395</name>
</gene>
<keyword evidence="2" id="KW-1185">Reference proteome</keyword>
<reference evidence="1" key="1">
    <citation type="submission" date="2020-05" db="EMBL/GenBank/DDBJ databases">
        <title>Large-scale comparative analyses of tick genomes elucidate their genetic diversity and vector capacities.</title>
        <authorList>
            <person name="Jia N."/>
            <person name="Wang J."/>
            <person name="Shi W."/>
            <person name="Du L."/>
            <person name="Sun Y."/>
            <person name="Zhan W."/>
            <person name="Jiang J."/>
            <person name="Wang Q."/>
            <person name="Zhang B."/>
            <person name="Ji P."/>
            <person name="Sakyi L.B."/>
            <person name="Cui X."/>
            <person name="Yuan T."/>
            <person name="Jiang B."/>
            <person name="Yang W."/>
            <person name="Lam T.T.-Y."/>
            <person name="Chang Q."/>
            <person name="Ding S."/>
            <person name="Wang X."/>
            <person name="Zhu J."/>
            <person name="Ruan X."/>
            <person name="Zhao L."/>
            <person name="Wei J."/>
            <person name="Que T."/>
            <person name="Du C."/>
            <person name="Cheng J."/>
            <person name="Dai P."/>
            <person name="Han X."/>
            <person name="Huang E."/>
            <person name="Gao Y."/>
            <person name="Liu J."/>
            <person name="Shao H."/>
            <person name="Ye R."/>
            <person name="Li L."/>
            <person name="Wei W."/>
            <person name="Wang X."/>
            <person name="Wang C."/>
            <person name="Yang T."/>
            <person name="Huo Q."/>
            <person name="Li W."/>
            <person name="Guo W."/>
            <person name="Chen H."/>
            <person name="Zhou L."/>
            <person name="Ni X."/>
            <person name="Tian J."/>
            <person name="Zhou Y."/>
            <person name="Sheng Y."/>
            <person name="Liu T."/>
            <person name="Pan Y."/>
            <person name="Xia L."/>
            <person name="Li J."/>
            <person name="Zhao F."/>
            <person name="Cao W."/>
        </authorList>
    </citation>
    <scope>NUCLEOTIDE SEQUENCE</scope>
    <source>
        <strain evidence="1">Hyas-2018</strain>
    </source>
</reference>
<sequence length="128" mass="14447">MHDDIIYEGKDTARENEFGISGDIVIDLVKDLPENSNHKLFFDNWFSSLRLADKLKRKGFLSVGTVRVDRAKKYSLAPDVTLKAQGRGSVDFHVDENSNIGVIKWFDSNSVHLVSSYAGIQPSDIYKQ</sequence>
<comment type="caution">
    <text evidence="1">The sequence shown here is derived from an EMBL/GenBank/DDBJ whole genome shotgun (WGS) entry which is preliminary data.</text>
</comment>
<dbReference type="EMBL" id="CM023487">
    <property type="protein sequence ID" value="KAH6925304.1"/>
    <property type="molecule type" value="Genomic_DNA"/>
</dbReference>
<dbReference type="Proteomes" id="UP000821845">
    <property type="component" value="Chromosome 7"/>
</dbReference>
<organism evidence="1 2">
    <name type="scientific">Hyalomma asiaticum</name>
    <name type="common">Tick</name>
    <dbReference type="NCBI Taxonomy" id="266040"/>
    <lineage>
        <taxon>Eukaryota</taxon>
        <taxon>Metazoa</taxon>
        <taxon>Ecdysozoa</taxon>
        <taxon>Arthropoda</taxon>
        <taxon>Chelicerata</taxon>
        <taxon>Arachnida</taxon>
        <taxon>Acari</taxon>
        <taxon>Parasitiformes</taxon>
        <taxon>Ixodida</taxon>
        <taxon>Ixodoidea</taxon>
        <taxon>Ixodidae</taxon>
        <taxon>Hyalomminae</taxon>
        <taxon>Hyalomma</taxon>
    </lineage>
</organism>
<accession>A0ACB7RTY1</accession>
<name>A0ACB7RTY1_HYAAI</name>
<protein>
    <submittedName>
        <fullName evidence="1">Uncharacterized protein</fullName>
    </submittedName>
</protein>
<evidence type="ECO:0000313" key="2">
    <source>
        <dbReference type="Proteomes" id="UP000821845"/>
    </source>
</evidence>